<proteinExistence type="predicted"/>
<name>A0A8D8QBF2_9HEMI</name>
<dbReference type="AlphaFoldDB" id="A0A8D8QBF2"/>
<sequence length="137" mass="15643">MKSTHWTQTNRTVLTLRPPRQKLMRLHCLTPTVQTNVVVTLNPVIRTHLPLTQSLPPLTLYLKLTLIQLPRRKVAVTAVKPAFQNMTAIARSDSRRFVNRPQLVLAGQCLAPHLMCQKAVARSRPRWFATRLVPPEL</sequence>
<organism evidence="1">
    <name type="scientific">Cacopsylla melanoneura</name>
    <dbReference type="NCBI Taxonomy" id="428564"/>
    <lineage>
        <taxon>Eukaryota</taxon>
        <taxon>Metazoa</taxon>
        <taxon>Ecdysozoa</taxon>
        <taxon>Arthropoda</taxon>
        <taxon>Hexapoda</taxon>
        <taxon>Insecta</taxon>
        <taxon>Pterygota</taxon>
        <taxon>Neoptera</taxon>
        <taxon>Paraneoptera</taxon>
        <taxon>Hemiptera</taxon>
        <taxon>Sternorrhyncha</taxon>
        <taxon>Psylloidea</taxon>
        <taxon>Psyllidae</taxon>
        <taxon>Psyllinae</taxon>
        <taxon>Cacopsylla</taxon>
    </lineage>
</organism>
<reference evidence="1" key="1">
    <citation type="submission" date="2021-05" db="EMBL/GenBank/DDBJ databases">
        <authorList>
            <person name="Alioto T."/>
            <person name="Alioto T."/>
            <person name="Gomez Garrido J."/>
        </authorList>
    </citation>
    <scope>NUCLEOTIDE SEQUENCE</scope>
</reference>
<evidence type="ECO:0000313" key="1">
    <source>
        <dbReference type="EMBL" id="CAG6628645.1"/>
    </source>
</evidence>
<protein>
    <submittedName>
        <fullName evidence="1">Uncharacterized protein</fullName>
    </submittedName>
</protein>
<accession>A0A8D8QBF2</accession>
<dbReference type="EMBL" id="HBUF01068407">
    <property type="protein sequence ID" value="CAG6628645.1"/>
    <property type="molecule type" value="Transcribed_RNA"/>
</dbReference>